<dbReference type="OrthoDB" id="77607at203691"/>
<dbReference type="Proteomes" id="UP000009222">
    <property type="component" value="Chromosome"/>
</dbReference>
<dbReference type="RefSeq" id="WP_015712280.1">
    <property type="nucleotide sequence ID" value="NC_015577.1"/>
</dbReference>
<reference evidence="1 2" key="2">
    <citation type="journal article" date="2011" name="ISME J.">
        <title>RNA-seq reveals cooperative metabolic interactions between two termite-gut spirochete species in co-culture.</title>
        <authorList>
            <person name="Rosenthal A.Z."/>
            <person name="Matson E.G."/>
            <person name="Eldar A."/>
            <person name="Leadbetter J.R."/>
        </authorList>
    </citation>
    <scope>NUCLEOTIDE SEQUENCE [LARGE SCALE GENOMIC DNA]</scope>
    <source>
        <strain evidence="2">ATCC BAA-888 / DSM 13862 / ZAS-9</strain>
    </source>
</reference>
<reference evidence="2" key="1">
    <citation type="submission" date="2009-12" db="EMBL/GenBank/DDBJ databases">
        <title>Complete sequence of Treponema azotonutricium strain ZAS-9.</title>
        <authorList>
            <person name="Tetu S.G."/>
            <person name="Matson E."/>
            <person name="Ren Q."/>
            <person name="Seshadri R."/>
            <person name="Elbourne L."/>
            <person name="Hassan K.A."/>
            <person name="Durkin A."/>
            <person name="Radune D."/>
            <person name="Mohamoud Y."/>
            <person name="Shay R."/>
            <person name="Jin S."/>
            <person name="Zhang X."/>
            <person name="Lucey K."/>
            <person name="Ballor N.R."/>
            <person name="Ottesen E."/>
            <person name="Rosenthal R."/>
            <person name="Allen A."/>
            <person name="Leadbetter J.R."/>
            <person name="Paulsen I.T."/>
        </authorList>
    </citation>
    <scope>NUCLEOTIDE SEQUENCE [LARGE SCALE GENOMIC DNA]</scope>
    <source>
        <strain evidence="2">ATCC BAA-888 / DSM 13862 / ZAS-9</strain>
    </source>
</reference>
<name>F5Y938_LEAAZ</name>
<dbReference type="KEGG" id="taz:TREAZ_3282"/>
<organism evidence="1 2">
    <name type="scientific">Leadbettera azotonutricia (strain ATCC BAA-888 / DSM 13862 / ZAS-9)</name>
    <name type="common">Treponema azotonutricium</name>
    <dbReference type="NCBI Taxonomy" id="545695"/>
    <lineage>
        <taxon>Bacteria</taxon>
        <taxon>Pseudomonadati</taxon>
        <taxon>Spirochaetota</taxon>
        <taxon>Spirochaetia</taxon>
        <taxon>Spirochaetales</taxon>
        <taxon>Breznakiellaceae</taxon>
        <taxon>Leadbettera</taxon>
    </lineage>
</organism>
<dbReference type="EMBL" id="CP001841">
    <property type="protein sequence ID" value="AEF80163.1"/>
    <property type="molecule type" value="Genomic_DNA"/>
</dbReference>
<dbReference type="HOGENOM" id="CLU_2686705_0_0_12"/>
<sequence>MTIEQTVEIPEDHREELPKVTRAQRAQWAEERKNDPVWQVLDRPLKHDWSWLPEGLTPETFLVKDVRDIIIKDK</sequence>
<evidence type="ECO:0000313" key="1">
    <source>
        <dbReference type="EMBL" id="AEF80163.1"/>
    </source>
</evidence>
<gene>
    <name evidence="1" type="ordered locus">TREAZ_3282</name>
</gene>
<dbReference type="InParanoid" id="F5Y938"/>
<dbReference type="STRING" id="545695.TREAZ_3282"/>
<keyword evidence="2" id="KW-1185">Reference proteome</keyword>
<accession>F5Y938</accession>
<protein>
    <submittedName>
        <fullName evidence="1">Uncharacterized protein</fullName>
    </submittedName>
</protein>
<evidence type="ECO:0000313" key="2">
    <source>
        <dbReference type="Proteomes" id="UP000009222"/>
    </source>
</evidence>
<dbReference type="AlphaFoldDB" id="F5Y938"/>
<proteinExistence type="predicted"/>